<sequence>MKWTRPGRDSGVGAYVRTLSLLSSDPCHVAFPRTLRASPAPGTDPAWSSLPSALPPPRLQRRLWAKELQSYHFPRLEVFGRSSLQAELQVGELEASVPRYSGCKKLEELLLPPADSGGCSGRSALPRRGQSGRRPLSPSAASPLHRLREPRASREPHHSAAPGAGPDGPARGAPESRGCQPGLEGSGRGGGRSLSFARQRSCRGLGHLGATSQTQVGSRSPSQGVSSGRGT</sequence>
<dbReference type="RefSeq" id="XP_074221539.1">
    <property type="nucleotide sequence ID" value="XM_074365438.1"/>
</dbReference>
<accession>A0AC58QGX8</accession>
<evidence type="ECO:0000313" key="2">
    <source>
        <dbReference type="RefSeq" id="XP_074221539.1"/>
    </source>
</evidence>
<dbReference type="Proteomes" id="UP001732780">
    <property type="component" value="Chromosome 6"/>
</dbReference>
<reference evidence="2" key="1">
    <citation type="submission" date="2025-08" db="UniProtKB">
        <authorList>
            <consortium name="RefSeq"/>
        </authorList>
    </citation>
    <scope>IDENTIFICATION</scope>
    <source>
        <tissue evidence="2">Blood</tissue>
    </source>
</reference>
<keyword evidence="1" id="KW-1185">Reference proteome</keyword>
<protein>
    <submittedName>
        <fullName evidence="2">Uncharacterized protein LOC123618867</fullName>
    </submittedName>
</protein>
<gene>
    <name evidence="2" type="primary">LOC123618867</name>
</gene>
<evidence type="ECO:0000313" key="1">
    <source>
        <dbReference type="Proteomes" id="UP001732780"/>
    </source>
</evidence>
<proteinExistence type="predicted"/>
<organism evidence="1 2">
    <name type="scientific">Camelus bactrianus</name>
    <name type="common">Bactrian camel</name>
    <dbReference type="NCBI Taxonomy" id="9837"/>
    <lineage>
        <taxon>Eukaryota</taxon>
        <taxon>Metazoa</taxon>
        <taxon>Chordata</taxon>
        <taxon>Craniata</taxon>
        <taxon>Vertebrata</taxon>
        <taxon>Euteleostomi</taxon>
        <taxon>Mammalia</taxon>
        <taxon>Eutheria</taxon>
        <taxon>Laurasiatheria</taxon>
        <taxon>Artiodactyla</taxon>
        <taxon>Tylopoda</taxon>
        <taxon>Camelidae</taxon>
        <taxon>Camelus</taxon>
    </lineage>
</organism>
<name>A0AC58QGX8_CAMBA</name>